<keyword evidence="2" id="KW-1185">Reference proteome</keyword>
<protein>
    <submittedName>
        <fullName evidence="1">YqaJ domain-containing protein</fullName>
    </submittedName>
</protein>
<name>A0A6G0VVW0_APHCR</name>
<evidence type="ECO:0000313" key="2">
    <source>
        <dbReference type="Proteomes" id="UP000478052"/>
    </source>
</evidence>
<dbReference type="EMBL" id="VUJU01011289">
    <property type="protein sequence ID" value="KAF0711352.1"/>
    <property type="molecule type" value="Genomic_DNA"/>
</dbReference>
<gene>
    <name evidence="1" type="ORF">FWK35_00032583</name>
</gene>
<feature type="non-terminal residue" evidence="1">
    <location>
        <position position="217"/>
    </location>
</feature>
<reference evidence="1 2" key="1">
    <citation type="submission" date="2019-08" db="EMBL/GenBank/DDBJ databases">
        <title>Whole genome of Aphis craccivora.</title>
        <authorList>
            <person name="Voronova N.V."/>
            <person name="Shulinski R.S."/>
            <person name="Bandarenka Y.V."/>
            <person name="Zhorov D.G."/>
            <person name="Warner D."/>
        </authorList>
    </citation>
    <scope>NUCLEOTIDE SEQUENCE [LARGE SCALE GENOMIC DNA]</scope>
    <source>
        <strain evidence="1">180601</strain>
        <tissue evidence="1">Whole Body</tissue>
    </source>
</reference>
<proteinExistence type="predicted"/>
<organism evidence="1 2">
    <name type="scientific">Aphis craccivora</name>
    <name type="common">Cowpea aphid</name>
    <dbReference type="NCBI Taxonomy" id="307492"/>
    <lineage>
        <taxon>Eukaryota</taxon>
        <taxon>Metazoa</taxon>
        <taxon>Ecdysozoa</taxon>
        <taxon>Arthropoda</taxon>
        <taxon>Hexapoda</taxon>
        <taxon>Insecta</taxon>
        <taxon>Pterygota</taxon>
        <taxon>Neoptera</taxon>
        <taxon>Paraneoptera</taxon>
        <taxon>Hemiptera</taxon>
        <taxon>Sternorrhyncha</taxon>
        <taxon>Aphidomorpha</taxon>
        <taxon>Aphidoidea</taxon>
        <taxon>Aphididae</taxon>
        <taxon>Aphidini</taxon>
        <taxon>Aphis</taxon>
        <taxon>Aphis</taxon>
    </lineage>
</organism>
<sequence length="217" mass="24325">MDRVSLNEIYTFCNGIPTTRNMVEGENILNSGHLIHCGYTSKDDANINLFAMCLQTSALREKPHEVYGTLNFQNCTTWIVSQMVCSCEAGASQTCKYIVATLLHIKRSGINILEEVSQTDLKCTRNQKKPALQLYAPKPLKNHSYFNKSKIPNTIAPSGEILLKIQHILLNKNKESAIAIHSSGRHIPCNDNEQTQISKVNADFEKYLNVSLDSKII</sequence>
<comment type="caution">
    <text evidence="1">The sequence shown here is derived from an EMBL/GenBank/DDBJ whole genome shotgun (WGS) entry which is preliminary data.</text>
</comment>
<dbReference type="Proteomes" id="UP000478052">
    <property type="component" value="Unassembled WGS sequence"/>
</dbReference>
<evidence type="ECO:0000313" key="1">
    <source>
        <dbReference type="EMBL" id="KAF0711352.1"/>
    </source>
</evidence>
<accession>A0A6G0VVW0</accession>
<dbReference type="AlphaFoldDB" id="A0A6G0VVW0"/>
<dbReference type="OrthoDB" id="7697815at2759"/>